<dbReference type="Proteomes" id="UP001597387">
    <property type="component" value="Unassembled WGS sequence"/>
</dbReference>
<dbReference type="PANTHER" id="PTHR42160:SF1">
    <property type="entry name" value="URACIL-DNA GLYCOSYLASE SUPERFAMILY PROTEIN"/>
    <property type="match status" value="1"/>
</dbReference>
<evidence type="ECO:0000313" key="3">
    <source>
        <dbReference type="Proteomes" id="UP001597387"/>
    </source>
</evidence>
<organism evidence="2 3">
    <name type="scientific">Paradesertivirga mongoliensis</name>
    <dbReference type="NCBI Taxonomy" id="2100740"/>
    <lineage>
        <taxon>Bacteria</taxon>
        <taxon>Pseudomonadati</taxon>
        <taxon>Bacteroidota</taxon>
        <taxon>Sphingobacteriia</taxon>
        <taxon>Sphingobacteriales</taxon>
        <taxon>Sphingobacteriaceae</taxon>
        <taxon>Paradesertivirga</taxon>
    </lineage>
</organism>
<evidence type="ECO:0000313" key="2">
    <source>
        <dbReference type="EMBL" id="MFD2163304.1"/>
    </source>
</evidence>
<dbReference type="RefSeq" id="WP_255901107.1">
    <property type="nucleotide sequence ID" value="NZ_JAFMZO010000002.1"/>
</dbReference>
<proteinExistence type="predicted"/>
<dbReference type="InterPro" id="IPR005122">
    <property type="entry name" value="Uracil-DNA_glycosylase-like"/>
</dbReference>
<sequence>MQTLVERILRCDSCKGFLPDVPRPVVQLSAASKVLIIGQAPGRRVHESGIPWNDASGKTLRKWLGVDEDTFYNPQLFSIMPMGFCYPGKGPSGDLPPRAECAPLWHSEVFSHFGQEPLILLIGQYAQRYYLKKEFKGNITDTIKSYQEYLPSFFPLPHPSPRNQNWVKINPWFLEEVVPVLREKIQMFS</sequence>
<dbReference type="SUPFAM" id="SSF52141">
    <property type="entry name" value="Uracil-DNA glycosylase-like"/>
    <property type="match status" value="1"/>
</dbReference>
<gene>
    <name evidence="2" type="ORF">ACFSJU_12935</name>
</gene>
<dbReference type="InterPro" id="IPR047124">
    <property type="entry name" value="HI_0220.2"/>
</dbReference>
<dbReference type="Gene3D" id="3.40.470.10">
    <property type="entry name" value="Uracil-DNA glycosylase-like domain"/>
    <property type="match status" value="1"/>
</dbReference>
<evidence type="ECO:0000259" key="1">
    <source>
        <dbReference type="SMART" id="SM00986"/>
    </source>
</evidence>
<name>A0ABW4ZN40_9SPHI</name>
<dbReference type="EMBL" id="JBHUHZ010000002">
    <property type="protein sequence ID" value="MFD2163304.1"/>
    <property type="molecule type" value="Genomic_DNA"/>
</dbReference>
<dbReference type="SMART" id="SM00987">
    <property type="entry name" value="UreE_C"/>
    <property type="match status" value="1"/>
</dbReference>
<keyword evidence="3" id="KW-1185">Reference proteome</keyword>
<dbReference type="PANTHER" id="PTHR42160">
    <property type="entry name" value="URACIL-DNA GLYCOSYLASE SUPERFAMILY PROTEIN"/>
    <property type="match status" value="1"/>
</dbReference>
<dbReference type="CDD" id="cd10033">
    <property type="entry name" value="UDG_like"/>
    <property type="match status" value="1"/>
</dbReference>
<dbReference type="Pfam" id="PF03167">
    <property type="entry name" value="UDG"/>
    <property type="match status" value="1"/>
</dbReference>
<reference evidence="3" key="1">
    <citation type="journal article" date="2019" name="Int. J. Syst. Evol. Microbiol.">
        <title>The Global Catalogue of Microorganisms (GCM) 10K type strain sequencing project: providing services to taxonomists for standard genome sequencing and annotation.</title>
        <authorList>
            <consortium name="The Broad Institute Genomics Platform"/>
            <consortium name="The Broad Institute Genome Sequencing Center for Infectious Disease"/>
            <person name="Wu L."/>
            <person name="Ma J."/>
        </authorList>
    </citation>
    <scope>NUCLEOTIDE SEQUENCE [LARGE SCALE GENOMIC DNA]</scope>
    <source>
        <strain evidence="3">KCTC 42217</strain>
    </source>
</reference>
<protein>
    <submittedName>
        <fullName evidence="2">Uracil-DNA glycosylase family protein</fullName>
    </submittedName>
</protein>
<comment type="caution">
    <text evidence="2">The sequence shown here is derived from an EMBL/GenBank/DDBJ whole genome shotgun (WGS) entry which is preliminary data.</text>
</comment>
<accession>A0ABW4ZN40</accession>
<dbReference type="InterPro" id="IPR036895">
    <property type="entry name" value="Uracil-DNA_glycosylase-like_sf"/>
</dbReference>
<dbReference type="SMART" id="SM00986">
    <property type="entry name" value="UDG"/>
    <property type="match status" value="1"/>
</dbReference>
<feature type="domain" description="Uracil-DNA glycosylase-like" evidence="1">
    <location>
        <begin position="25"/>
        <end position="182"/>
    </location>
</feature>